<protein>
    <recommendedName>
        <fullName evidence="4">Transposase</fullName>
    </recommendedName>
</protein>
<dbReference type="Proteomes" id="UP000721236">
    <property type="component" value="Unassembled WGS sequence"/>
</dbReference>
<evidence type="ECO:0000313" key="3">
    <source>
        <dbReference type="Proteomes" id="UP000721236"/>
    </source>
</evidence>
<evidence type="ECO:0008006" key="4">
    <source>
        <dbReference type="Google" id="ProtNLM"/>
    </source>
</evidence>
<name>A0ABM8XPT2_9BURK</name>
<evidence type="ECO:0000256" key="1">
    <source>
        <dbReference type="SAM" id="MobiDB-lite"/>
    </source>
</evidence>
<evidence type="ECO:0000313" key="2">
    <source>
        <dbReference type="EMBL" id="CAG9182280.1"/>
    </source>
</evidence>
<keyword evidence="3" id="KW-1185">Reference proteome</keyword>
<dbReference type="EMBL" id="CAJZAH010000007">
    <property type="protein sequence ID" value="CAG9182280.1"/>
    <property type="molecule type" value="Genomic_DNA"/>
</dbReference>
<dbReference type="RefSeq" id="WP_222202957.1">
    <property type="nucleotide sequence ID" value="NZ_CAJZAH010000007.1"/>
</dbReference>
<proteinExistence type="predicted"/>
<comment type="caution">
    <text evidence="2">The sequence shown here is derived from an EMBL/GenBank/DDBJ whole genome shotgun (WGS) entry which is preliminary data.</text>
</comment>
<accession>A0ABM8XPT2</accession>
<feature type="region of interest" description="Disordered" evidence="1">
    <location>
        <begin position="32"/>
        <end position="54"/>
    </location>
</feature>
<gene>
    <name evidence="2" type="ORF">LMG21510_04516</name>
</gene>
<sequence>MVAATPARMPVEHAEALNRILAVTRREWGLEVSAPIPSGPTDTRLNAQPPRKRGARRKHLAQLAARAFEAQVMALRCRQAFVA</sequence>
<organism evidence="2 3">
    <name type="scientific">Cupriavidus respiraculi</name>
    <dbReference type="NCBI Taxonomy" id="195930"/>
    <lineage>
        <taxon>Bacteria</taxon>
        <taxon>Pseudomonadati</taxon>
        <taxon>Pseudomonadota</taxon>
        <taxon>Betaproteobacteria</taxon>
        <taxon>Burkholderiales</taxon>
        <taxon>Burkholderiaceae</taxon>
        <taxon>Cupriavidus</taxon>
    </lineage>
</organism>
<reference evidence="2 3" key="1">
    <citation type="submission" date="2021-08" db="EMBL/GenBank/DDBJ databases">
        <authorList>
            <person name="Peeters C."/>
        </authorList>
    </citation>
    <scope>NUCLEOTIDE SEQUENCE [LARGE SCALE GENOMIC DNA]</scope>
    <source>
        <strain evidence="2 3">LMG 21510</strain>
    </source>
</reference>